<protein>
    <submittedName>
        <fullName evidence="1">Uncharacterized protein</fullName>
    </submittedName>
</protein>
<keyword evidence="2" id="KW-1185">Reference proteome</keyword>
<dbReference type="Proteomes" id="UP001429357">
    <property type="component" value="Unassembled WGS sequence"/>
</dbReference>
<reference evidence="2" key="1">
    <citation type="submission" date="2016-06" db="EMBL/GenBank/DDBJ databases">
        <title>Four novel species of enterococci isolated from chicken manure.</title>
        <authorList>
            <person name="Van Tyne D."/>
        </authorList>
    </citation>
    <scope>NUCLEOTIDE SEQUENCE [LARGE SCALE GENOMIC DNA]</scope>
    <source>
        <strain evidence="2">JM9A</strain>
    </source>
</reference>
<evidence type="ECO:0000313" key="1">
    <source>
        <dbReference type="EMBL" id="MEO1782267.1"/>
    </source>
</evidence>
<dbReference type="RefSeq" id="WP_161868857.1">
    <property type="nucleotide sequence ID" value="NZ_MAEI02000001.1"/>
</dbReference>
<evidence type="ECO:0000313" key="2">
    <source>
        <dbReference type="Proteomes" id="UP001429357"/>
    </source>
</evidence>
<comment type="caution">
    <text evidence="1">The sequence shown here is derived from an EMBL/GenBank/DDBJ whole genome shotgun (WGS) entry which is preliminary data.</text>
</comment>
<accession>A0ABV0F5C9</accession>
<gene>
    <name evidence="1" type="ORF">BAU18_001860</name>
</gene>
<dbReference type="EMBL" id="MAEI02000001">
    <property type="protein sequence ID" value="MEO1782267.1"/>
    <property type="molecule type" value="Genomic_DNA"/>
</dbReference>
<name>A0ABV0F5C9_9ENTE</name>
<sequence length="111" mass="12858">MQEYITVNNDIVFGIPCESLNDYENVMIVEDEKGERHVIKHKNASYVRKNNYGKLELKPIELRVTHVKTGAVSYFKTLAEAERLLHKSKAEIKACLDVGKMLDDYKLEMVR</sequence>
<organism evidence="1 2">
    <name type="scientific">Enterococcus diestrammenae</name>
    <dbReference type="NCBI Taxonomy" id="1155073"/>
    <lineage>
        <taxon>Bacteria</taxon>
        <taxon>Bacillati</taxon>
        <taxon>Bacillota</taxon>
        <taxon>Bacilli</taxon>
        <taxon>Lactobacillales</taxon>
        <taxon>Enterococcaceae</taxon>
        <taxon>Enterococcus</taxon>
    </lineage>
</organism>
<reference evidence="1 2" key="2">
    <citation type="submission" date="2024-02" db="EMBL/GenBank/DDBJ databases">
        <title>The Genome Sequence of Enterococcus diestrammenae JM9A.</title>
        <authorList>
            <person name="Earl A."/>
            <person name="Manson A."/>
            <person name="Gilmore M."/>
            <person name="Sanders J."/>
            <person name="Shea T."/>
            <person name="Howe W."/>
            <person name="Livny J."/>
            <person name="Cuomo C."/>
            <person name="Neafsey D."/>
            <person name="Birren B."/>
        </authorList>
    </citation>
    <scope>NUCLEOTIDE SEQUENCE [LARGE SCALE GENOMIC DNA]</scope>
    <source>
        <strain evidence="1 2">JM9A</strain>
    </source>
</reference>
<proteinExistence type="predicted"/>